<dbReference type="GeneID" id="106820041"/>
<dbReference type="PANTHER" id="PTHR10877:SF194">
    <property type="entry name" value="LOCATION OF VULVA DEFECTIVE 1"/>
    <property type="match status" value="1"/>
</dbReference>
<dbReference type="PROSITE" id="PS50095">
    <property type="entry name" value="PLAT"/>
    <property type="match status" value="1"/>
</dbReference>
<keyword evidence="2" id="KW-1133">Transmembrane helix</keyword>
<evidence type="ECO:0000256" key="2">
    <source>
        <dbReference type="SAM" id="Phobius"/>
    </source>
</evidence>
<dbReference type="InterPro" id="IPR051223">
    <property type="entry name" value="Polycystin"/>
</dbReference>
<dbReference type="SUPFAM" id="SSF49723">
    <property type="entry name" value="Lipase/lipooxygenase domain (PLAT/LH2 domain)"/>
    <property type="match status" value="1"/>
</dbReference>
<dbReference type="InterPro" id="IPR001024">
    <property type="entry name" value="PLAT/LH2_dom"/>
</dbReference>
<evidence type="ECO:0000256" key="1">
    <source>
        <dbReference type="PROSITE-ProRule" id="PRU00152"/>
    </source>
</evidence>
<evidence type="ECO:0000259" key="3">
    <source>
        <dbReference type="PROSITE" id="PS50095"/>
    </source>
</evidence>
<protein>
    <submittedName>
        <fullName evidence="5">Polycystic kidney disease protein 1-like 3</fullName>
    </submittedName>
</protein>
<evidence type="ECO:0000313" key="5">
    <source>
        <dbReference type="RefSeq" id="XP_014680086.1"/>
    </source>
</evidence>
<sequence length="240" mass="27245">LEEYPSEDVYDYAFKIGDPRVFEDELLETHEAQELEYSVYLSNLETSNGTYYVGARTTVWKTECLCNHLTSFGADFYVPVNTIDFSTVFSKFKDLSSNAAVFSFIITWIGVWLISLIWARVQDKKDLVKWGASPLADNLPTDRHNFLFSVQTGAKKTNATESKVFFVLSGQNGDTGVRVMDDGKRKGFPAGSVMNFIVSMQSELGPLTYLRMWHDNTGRGRLASWFLRDVQCTDMQTGER</sequence>
<keyword evidence="2" id="KW-0472">Membrane</keyword>
<feature type="domain" description="PLAT" evidence="3">
    <location>
        <begin position="144"/>
        <end position="240"/>
    </location>
</feature>
<dbReference type="Proteomes" id="UP000695022">
    <property type="component" value="Unplaced"/>
</dbReference>
<feature type="transmembrane region" description="Helical" evidence="2">
    <location>
        <begin position="99"/>
        <end position="119"/>
    </location>
</feature>
<comment type="caution">
    <text evidence="1">Lacks conserved residue(s) required for the propagation of feature annotation.</text>
</comment>
<gene>
    <name evidence="5" type="primary">LOC106820041</name>
</gene>
<name>A0ABM1F6L5_PRICU</name>
<feature type="non-terminal residue" evidence="5">
    <location>
        <position position="1"/>
    </location>
</feature>
<accession>A0ABM1F6L5</accession>
<dbReference type="Pfam" id="PF01477">
    <property type="entry name" value="PLAT"/>
    <property type="match status" value="1"/>
</dbReference>
<dbReference type="InterPro" id="IPR036392">
    <property type="entry name" value="PLAT/LH2_dom_sf"/>
</dbReference>
<proteinExistence type="predicted"/>
<keyword evidence="2" id="KW-0812">Transmembrane</keyword>
<keyword evidence="4" id="KW-1185">Reference proteome</keyword>
<feature type="non-terminal residue" evidence="5">
    <location>
        <position position="240"/>
    </location>
</feature>
<reference evidence="5" key="1">
    <citation type="submission" date="2025-08" db="UniProtKB">
        <authorList>
            <consortium name="RefSeq"/>
        </authorList>
    </citation>
    <scope>IDENTIFICATION</scope>
</reference>
<dbReference type="RefSeq" id="XP_014680086.1">
    <property type="nucleotide sequence ID" value="XM_014824600.1"/>
</dbReference>
<dbReference type="PANTHER" id="PTHR10877">
    <property type="entry name" value="POLYCYSTIN FAMILY MEMBER"/>
    <property type="match status" value="1"/>
</dbReference>
<evidence type="ECO:0000313" key="4">
    <source>
        <dbReference type="Proteomes" id="UP000695022"/>
    </source>
</evidence>
<dbReference type="Gene3D" id="2.60.60.20">
    <property type="entry name" value="PLAT/LH2 domain"/>
    <property type="match status" value="1"/>
</dbReference>
<organism evidence="4 5">
    <name type="scientific">Priapulus caudatus</name>
    <name type="common">Priapulid worm</name>
    <dbReference type="NCBI Taxonomy" id="37621"/>
    <lineage>
        <taxon>Eukaryota</taxon>
        <taxon>Metazoa</taxon>
        <taxon>Ecdysozoa</taxon>
        <taxon>Scalidophora</taxon>
        <taxon>Priapulida</taxon>
        <taxon>Priapulimorpha</taxon>
        <taxon>Priapulimorphida</taxon>
        <taxon>Priapulidae</taxon>
        <taxon>Priapulus</taxon>
    </lineage>
</organism>